<reference evidence="4" key="1">
    <citation type="submission" date="2020-10" db="EMBL/GenBank/DDBJ databases">
        <title>Genome-based taxonomic classification of the species Anabaenopsis elenkinii.</title>
        <authorList>
            <person name="Delbaje E."/>
            <person name="Andreote A.P.D."/>
            <person name="Pellegrinetti T.A."/>
            <person name="Cruz R.B."/>
            <person name="Branco L.H.Z."/>
            <person name="Fiore M.F."/>
        </authorList>
    </citation>
    <scope>NUCLEOTIDE SEQUENCE [LARGE SCALE GENOMIC DNA]</scope>
    <source>
        <strain evidence="4">CCIBt3563</strain>
    </source>
</reference>
<protein>
    <submittedName>
        <fullName evidence="3">Uncharacterized protein</fullName>
    </submittedName>
</protein>
<feature type="region of interest" description="Disordered" evidence="1">
    <location>
        <begin position="29"/>
        <end position="96"/>
    </location>
</feature>
<dbReference type="KEGG" id="aee:IM676_10885"/>
<feature type="chain" id="PRO_5032577063" evidence="2">
    <location>
        <begin position="21"/>
        <end position="96"/>
    </location>
</feature>
<feature type="signal peptide" evidence="2">
    <location>
        <begin position="1"/>
        <end position="20"/>
    </location>
</feature>
<dbReference type="RefSeq" id="WP_200986940.1">
    <property type="nucleotide sequence ID" value="NZ_CP063311.1"/>
</dbReference>
<organism evidence="3 4">
    <name type="scientific">Anabaenopsis elenkinii CCIBt3563</name>
    <dbReference type="NCBI Taxonomy" id="2779889"/>
    <lineage>
        <taxon>Bacteria</taxon>
        <taxon>Bacillati</taxon>
        <taxon>Cyanobacteriota</taxon>
        <taxon>Cyanophyceae</taxon>
        <taxon>Nostocales</taxon>
        <taxon>Nodulariaceae</taxon>
        <taxon>Anabaenopsis</taxon>
    </lineage>
</organism>
<dbReference type="EMBL" id="CP063311">
    <property type="protein sequence ID" value="QOV21281.1"/>
    <property type="molecule type" value="Genomic_DNA"/>
</dbReference>
<evidence type="ECO:0000313" key="3">
    <source>
        <dbReference type="EMBL" id="QOV21281.1"/>
    </source>
</evidence>
<proteinExistence type="predicted"/>
<name>A0A7U3RYW1_9CYAN</name>
<sequence length="96" mass="10275">MKSLAKVAFMLLFGSMAVTAFNPISQVLAQEGETSPEQPGLSQESDQPESSTSRPEATVNQQLDVKVEAENEIKTEITRPAGMMTTPDGGDETDSD</sequence>
<feature type="compositionally biased region" description="Basic and acidic residues" evidence="1">
    <location>
        <begin position="65"/>
        <end position="77"/>
    </location>
</feature>
<evidence type="ECO:0000256" key="1">
    <source>
        <dbReference type="SAM" id="MobiDB-lite"/>
    </source>
</evidence>
<dbReference type="AlphaFoldDB" id="A0A7U3RYW1"/>
<evidence type="ECO:0000313" key="4">
    <source>
        <dbReference type="Proteomes" id="UP000593846"/>
    </source>
</evidence>
<dbReference type="Proteomes" id="UP000593846">
    <property type="component" value="Chromosome"/>
</dbReference>
<gene>
    <name evidence="3" type="ORF">IM676_10885</name>
</gene>
<keyword evidence="4" id="KW-1185">Reference proteome</keyword>
<feature type="compositionally biased region" description="Polar residues" evidence="1">
    <location>
        <begin position="29"/>
        <end position="63"/>
    </location>
</feature>
<keyword evidence="2" id="KW-0732">Signal</keyword>
<evidence type="ECO:0000256" key="2">
    <source>
        <dbReference type="SAM" id="SignalP"/>
    </source>
</evidence>
<accession>A0A7U3RYW1</accession>